<dbReference type="PANTHER" id="PTHR10807">
    <property type="entry name" value="MYOTUBULARIN-RELATED"/>
    <property type="match status" value="1"/>
</dbReference>
<feature type="region of interest" description="Disordered" evidence="2">
    <location>
        <begin position="412"/>
        <end position="434"/>
    </location>
</feature>
<dbReference type="SUPFAM" id="SSF52799">
    <property type="entry name" value="(Phosphotyrosine protein) phosphatases II"/>
    <property type="match status" value="1"/>
</dbReference>
<proteinExistence type="inferred from homology"/>
<keyword evidence="5" id="KW-1185">Reference proteome</keyword>
<evidence type="ECO:0000259" key="3">
    <source>
        <dbReference type="PROSITE" id="PS51339"/>
    </source>
</evidence>
<dbReference type="GO" id="GO:0005737">
    <property type="term" value="C:cytoplasm"/>
    <property type="evidence" value="ECO:0007669"/>
    <property type="project" value="TreeGrafter"/>
</dbReference>
<dbReference type="PROSITE" id="PS51339">
    <property type="entry name" value="PPASE_MYOTUBULARIN"/>
    <property type="match status" value="1"/>
</dbReference>
<dbReference type="EMBL" id="VZRT01000414">
    <property type="protein sequence ID" value="NWW33446.1"/>
    <property type="molecule type" value="Genomic_DNA"/>
</dbReference>
<dbReference type="Pfam" id="PF12578">
    <property type="entry name" value="3-PAP"/>
    <property type="match status" value="1"/>
</dbReference>
<evidence type="ECO:0000313" key="4">
    <source>
        <dbReference type="EMBL" id="NWW33446.1"/>
    </source>
</evidence>
<evidence type="ECO:0000256" key="2">
    <source>
        <dbReference type="SAM" id="MobiDB-lite"/>
    </source>
</evidence>
<dbReference type="InterPro" id="IPR022587">
    <property type="entry name" value="MTMR12-like_C"/>
</dbReference>
<accession>A0A7K6M8N8</accession>
<dbReference type="InterPro" id="IPR029021">
    <property type="entry name" value="Prot-tyrosine_phosphatase-like"/>
</dbReference>
<sequence length="550" mass="61456">PGSRGLLHSEDEVALPCIHKLVAASSFSKPKVLTATSTLKFIPEELAVFCRDFRLLHFYFPENGLAPQAFRVANAIAQAREAWLGDAAEGHDGWPCPGEAHPEEEEEEDEEEGSSTMLLFESLRDWEKELQRLGATGWRVSAVNERFDMAPSLPQYLWVPSGLLDHDLKRTFAHFQERRLPRLCWHHPGGGDLLRAASFHPASEPGSEDVRWRHCWQGSNAPWSCKVGAPGWGMEKDRGGWKGDPPHHLAPLEPSDQDLNCLLASLVQLLGDPHARSLPGFQSLVQREWVAAGHPFPHRLGLLSRDTPREEAPVFLLFLDCTWQLLRQFPADFGFTEAFLLALHDSSFSPYFSTFRFSCQRQRGHSTMPQLPSQTYRPLGGLQDPGGHRRGSHTCTFPPVWAWGRRYTRQQQEQFRNPVGPPAPAESLAPGTPADPCPWGGGRLVLTLAKGSLCPHPLPWWSRPPLRPAHRLSPSESQGTPGGLLGTCQSPPGLLLPCIAGPCIRLWHRCYLRGLPSEQRGRLAPSLAGLAEELELLQDRLHAWNKRRPH</sequence>
<feature type="compositionally biased region" description="Acidic residues" evidence="2">
    <location>
        <begin position="102"/>
        <end position="113"/>
    </location>
</feature>
<dbReference type="InterPro" id="IPR010569">
    <property type="entry name" value="Myotubularin-like_Pase_dom"/>
</dbReference>
<organism evidence="4 5">
    <name type="scientific">Panurus biarmicus</name>
    <name type="common">Bearded tit</name>
    <dbReference type="NCBI Taxonomy" id="181101"/>
    <lineage>
        <taxon>Eukaryota</taxon>
        <taxon>Metazoa</taxon>
        <taxon>Chordata</taxon>
        <taxon>Craniata</taxon>
        <taxon>Vertebrata</taxon>
        <taxon>Euteleostomi</taxon>
        <taxon>Archelosauria</taxon>
        <taxon>Archosauria</taxon>
        <taxon>Dinosauria</taxon>
        <taxon>Saurischia</taxon>
        <taxon>Theropoda</taxon>
        <taxon>Coelurosauria</taxon>
        <taxon>Aves</taxon>
        <taxon>Neognathae</taxon>
        <taxon>Neoaves</taxon>
        <taxon>Telluraves</taxon>
        <taxon>Australaves</taxon>
        <taxon>Passeriformes</taxon>
        <taxon>Sylvioidea</taxon>
        <taxon>Sylviidae</taxon>
        <taxon>Sylviidae incertae sedis</taxon>
        <taxon>Panurus</taxon>
    </lineage>
</organism>
<feature type="non-terminal residue" evidence="4">
    <location>
        <position position="1"/>
    </location>
</feature>
<comment type="similarity">
    <text evidence="1">Belongs to the protein-tyrosine phosphatase family. Non-receptor class myotubularin subfamily.</text>
</comment>
<feature type="non-terminal residue" evidence="4">
    <location>
        <position position="550"/>
    </location>
</feature>
<dbReference type="PANTHER" id="PTHR10807:SF51">
    <property type="entry name" value="MYOTUBULARIN-RELATED PROTEIN 11"/>
    <property type="match status" value="1"/>
</dbReference>
<evidence type="ECO:0000256" key="1">
    <source>
        <dbReference type="ARBA" id="ARBA00007471"/>
    </source>
</evidence>
<dbReference type="Pfam" id="PF06602">
    <property type="entry name" value="Myotub-related"/>
    <property type="match status" value="2"/>
</dbReference>
<dbReference type="Proteomes" id="UP000545574">
    <property type="component" value="Unassembled WGS sequence"/>
</dbReference>
<comment type="caution">
    <text evidence="4">The sequence shown here is derived from an EMBL/GenBank/DDBJ whole genome shotgun (WGS) entry which is preliminary data.</text>
</comment>
<feature type="region of interest" description="Disordered" evidence="2">
    <location>
        <begin position="91"/>
        <end position="114"/>
    </location>
</feature>
<feature type="domain" description="Myotubularin phosphatase" evidence="3">
    <location>
        <begin position="120"/>
        <end position="511"/>
    </location>
</feature>
<evidence type="ECO:0000313" key="5">
    <source>
        <dbReference type="Proteomes" id="UP000545574"/>
    </source>
</evidence>
<dbReference type="GO" id="GO:0046856">
    <property type="term" value="P:phosphatidylinositol dephosphorylation"/>
    <property type="evidence" value="ECO:0007669"/>
    <property type="project" value="TreeGrafter"/>
</dbReference>
<dbReference type="AlphaFoldDB" id="A0A7K6M8N8"/>
<gene>
    <name evidence="4" type="primary">Mtmr10_0</name>
    <name evidence="4" type="ORF">PANBIA_R12357</name>
</gene>
<name>A0A7K6M8N8_PANBI</name>
<protein>
    <submittedName>
        <fullName evidence="4">MTMRA protein</fullName>
    </submittedName>
</protein>
<reference evidence="4 5" key="1">
    <citation type="submission" date="2019-09" db="EMBL/GenBank/DDBJ databases">
        <title>Bird 10,000 Genomes (B10K) Project - Family phase.</title>
        <authorList>
            <person name="Zhang G."/>
        </authorList>
    </citation>
    <scope>NUCLEOTIDE SEQUENCE [LARGE SCALE GENOMIC DNA]</scope>
    <source>
        <strain evidence="4">B10K-DU-030-18</strain>
    </source>
</reference>
<dbReference type="GO" id="GO:0016020">
    <property type="term" value="C:membrane"/>
    <property type="evidence" value="ECO:0007669"/>
    <property type="project" value="TreeGrafter"/>
</dbReference>
<dbReference type="InterPro" id="IPR030564">
    <property type="entry name" value="Myotubularin"/>
</dbReference>